<keyword evidence="2" id="KW-1185">Reference proteome</keyword>
<evidence type="ECO:0000313" key="1">
    <source>
        <dbReference type="EMBL" id="RZF48572.1"/>
    </source>
</evidence>
<comment type="caution">
    <text evidence="1">The sequence shown here is derived from an EMBL/GenBank/DDBJ whole genome shotgun (WGS) entry which is preliminary data.</text>
</comment>
<accession>A0A482XRF4</accession>
<dbReference type="AlphaFoldDB" id="A0A482XRF4"/>
<reference evidence="1 2" key="1">
    <citation type="journal article" date="2017" name="Gigascience">
        <title>Genome sequence of the small brown planthopper, Laodelphax striatellus.</title>
        <authorList>
            <person name="Zhu J."/>
            <person name="Jiang F."/>
            <person name="Wang X."/>
            <person name="Yang P."/>
            <person name="Bao Y."/>
            <person name="Zhao W."/>
            <person name="Wang W."/>
            <person name="Lu H."/>
            <person name="Wang Q."/>
            <person name="Cui N."/>
            <person name="Li J."/>
            <person name="Chen X."/>
            <person name="Luo L."/>
            <person name="Yu J."/>
            <person name="Kang L."/>
            <person name="Cui F."/>
        </authorList>
    </citation>
    <scope>NUCLEOTIDE SEQUENCE [LARGE SCALE GENOMIC DNA]</scope>
    <source>
        <strain evidence="1">Lst14</strain>
    </source>
</reference>
<sequence>MLKDDSSDLAALKPSAWEPWQRVSPHHWSALLALHNNSHVPATPPAATYVTLLPAIRLATVITPQRALQLRNPFEKQQPPLQWHSLALALDPLDSLTGAAPAQLPSKTSPSPLLPSSPMELFLAMLLCLTSIMVMHLFAQLTPSGEPAGAVGGQRGGHGRRRGRVLEAVTSHSQRTPPPRSNRWLALSGGLSGKILFSYVEEG</sequence>
<proteinExistence type="predicted"/>
<dbReference type="STRING" id="195883.A0A482XRF4"/>
<gene>
    <name evidence="1" type="ORF">LSTR_LSTR015492</name>
</gene>
<dbReference type="Proteomes" id="UP000291343">
    <property type="component" value="Unassembled WGS sequence"/>
</dbReference>
<evidence type="ECO:0000313" key="2">
    <source>
        <dbReference type="Proteomes" id="UP000291343"/>
    </source>
</evidence>
<dbReference type="OrthoDB" id="361494at2759"/>
<protein>
    <submittedName>
        <fullName evidence="1">Uncharacterized protein</fullName>
    </submittedName>
</protein>
<dbReference type="EMBL" id="QKKF02001812">
    <property type="protein sequence ID" value="RZF48572.1"/>
    <property type="molecule type" value="Genomic_DNA"/>
</dbReference>
<name>A0A482XRF4_LAOST</name>
<organism evidence="1 2">
    <name type="scientific">Laodelphax striatellus</name>
    <name type="common">Small brown planthopper</name>
    <name type="synonym">Delphax striatella</name>
    <dbReference type="NCBI Taxonomy" id="195883"/>
    <lineage>
        <taxon>Eukaryota</taxon>
        <taxon>Metazoa</taxon>
        <taxon>Ecdysozoa</taxon>
        <taxon>Arthropoda</taxon>
        <taxon>Hexapoda</taxon>
        <taxon>Insecta</taxon>
        <taxon>Pterygota</taxon>
        <taxon>Neoptera</taxon>
        <taxon>Paraneoptera</taxon>
        <taxon>Hemiptera</taxon>
        <taxon>Auchenorrhyncha</taxon>
        <taxon>Fulgoroidea</taxon>
        <taxon>Delphacidae</taxon>
        <taxon>Criomorphinae</taxon>
        <taxon>Laodelphax</taxon>
    </lineage>
</organism>
<dbReference type="InParanoid" id="A0A482XRF4"/>